<accession>A0ACC1KUU5</accession>
<dbReference type="Proteomes" id="UP001140087">
    <property type="component" value="Unassembled WGS sequence"/>
</dbReference>
<reference evidence="1" key="1">
    <citation type="submission" date="2022-07" db="EMBL/GenBank/DDBJ databases">
        <title>Phylogenomic reconstructions and comparative analyses of Kickxellomycotina fungi.</title>
        <authorList>
            <person name="Reynolds N.K."/>
            <person name="Stajich J.E."/>
            <person name="Barry K."/>
            <person name="Grigoriev I.V."/>
            <person name="Crous P."/>
            <person name="Smith M.E."/>
        </authorList>
    </citation>
    <scope>NUCLEOTIDE SEQUENCE</scope>
    <source>
        <strain evidence="1">BCRC 34780</strain>
    </source>
</reference>
<name>A0ACC1KUU5_9FUNG</name>
<keyword evidence="2" id="KW-1185">Reference proteome</keyword>
<evidence type="ECO:0000313" key="1">
    <source>
        <dbReference type="EMBL" id="KAJ2795834.1"/>
    </source>
</evidence>
<dbReference type="EMBL" id="JANBUN010002046">
    <property type="protein sequence ID" value="KAJ2795834.1"/>
    <property type="molecule type" value="Genomic_DNA"/>
</dbReference>
<protein>
    <submittedName>
        <fullName evidence="1">Uncharacterized protein</fullName>
    </submittedName>
</protein>
<comment type="caution">
    <text evidence="1">The sequence shown here is derived from an EMBL/GenBank/DDBJ whole genome shotgun (WGS) entry which is preliminary data.</text>
</comment>
<feature type="non-terminal residue" evidence="1">
    <location>
        <position position="170"/>
    </location>
</feature>
<evidence type="ECO:0000313" key="2">
    <source>
        <dbReference type="Proteomes" id="UP001140087"/>
    </source>
</evidence>
<proteinExistence type="predicted"/>
<organism evidence="1 2">
    <name type="scientific">Coemansia helicoidea</name>
    <dbReference type="NCBI Taxonomy" id="1286919"/>
    <lineage>
        <taxon>Eukaryota</taxon>
        <taxon>Fungi</taxon>
        <taxon>Fungi incertae sedis</taxon>
        <taxon>Zoopagomycota</taxon>
        <taxon>Kickxellomycotina</taxon>
        <taxon>Kickxellomycetes</taxon>
        <taxon>Kickxellales</taxon>
        <taxon>Kickxellaceae</taxon>
        <taxon>Coemansia</taxon>
    </lineage>
</organism>
<gene>
    <name evidence="1" type="ORF">H4R21_004953</name>
</gene>
<sequence length="170" mass="18324">MRYNSPTTQLGLLAAILLLTTANRRLLSTFLLNSLPTDLNPTYDSYLPTSIIACLAGFVGIFVVNLAGVRPVLLFYSLTNVLLFASIVSKLQSGHSVFHTAAAIIDSVGYDLGRVATLVVVLAYPSERWKARALSLFLIMEYFSMTLGDILAIKVTGSKQARIGVAIAAL</sequence>